<dbReference type="Pfam" id="PF00817">
    <property type="entry name" value="IMS"/>
    <property type="match status" value="1"/>
</dbReference>
<proteinExistence type="predicted"/>
<comment type="subcellular location">
    <subcellularLocation>
        <location evidence="1">Nucleus</location>
    </subcellularLocation>
</comment>
<evidence type="ECO:0000256" key="4">
    <source>
        <dbReference type="ARBA" id="ARBA00022763"/>
    </source>
</evidence>
<dbReference type="EMBL" id="JAFEMO010000006">
    <property type="protein sequence ID" value="KAH7569700.1"/>
    <property type="molecule type" value="Genomic_DNA"/>
</dbReference>
<reference evidence="8 9" key="1">
    <citation type="submission" date="2021-02" db="EMBL/GenBank/DDBJ databases">
        <title>Plant Genome Project.</title>
        <authorList>
            <person name="Zhang R.-G."/>
        </authorList>
    </citation>
    <scope>NUCLEOTIDE SEQUENCE [LARGE SCALE GENOMIC DNA]</scope>
    <source>
        <tissue evidence="8">Leaves</tissue>
    </source>
</reference>
<evidence type="ECO:0000259" key="7">
    <source>
        <dbReference type="PROSITE" id="PS50173"/>
    </source>
</evidence>
<dbReference type="InterPro" id="IPR043502">
    <property type="entry name" value="DNA/RNA_pol_sf"/>
</dbReference>
<keyword evidence="3" id="KW-0479">Metal-binding</keyword>
<evidence type="ECO:0000256" key="2">
    <source>
        <dbReference type="ARBA" id="ARBA00022679"/>
    </source>
</evidence>
<protein>
    <recommendedName>
        <fullName evidence="7">UmuC domain-containing protein</fullName>
    </recommendedName>
</protein>
<evidence type="ECO:0000256" key="1">
    <source>
        <dbReference type="ARBA" id="ARBA00004123"/>
    </source>
</evidence>
<dbReference type="InterPro" id="IPR001126">
    <property type="entry name" value="UmuC"/>
</dbReference>
<dbReference type="Pfam" id="PF21704">
    <property type="entry name" value="POLH-Rev1_HhH"/>
    <property type="match status" value="1"/>
</dbReference>
<dbReference type="PANTHER" id="PTHR45873:SF1">
    <property type="entry name" value="DNA POLYMERASE ETA"/>
    <property type="match status" value="1"/>
</dbReference>
<keyword evidence="2" id="KW-0808">Transferase</keyword>
<gene>
    <name evidence="8" type="ORF">JRO89_XS06G0247800</name>
</gene>
<evidence type="ECO:0000256" key="6">
    <source>
        <dbReference type="ARBA" id="ARBA00023242"/>
    </source>
</evidence>
<dbReference type="InterPro" id="IPR043128">
    <property type="entry name" value="Rev_trsase/Diguanyl_cyclase"/>
</dbReference>
<dbReference type="Gene3D" id="3.30.70.270">
    <property type="match status" value="1"/>
</dbReference>
<evidence type="ECO:0000256" key="3">
    <source>
        <dbReference type="ARBA" id="ARBA00022723"/>
    </source>
</evidence>
<sequence>MPVARPESSDARIIAHVDMDCFYVQVEQRKQPELRGLPTAVVQYNEWKGGALIAVGYEARKFGVNRHMRGHEAKEACPQINLVQVPVARGKADLSTYRNAGSEVVSILSRKGRCERASIDEVYLDLTDAAKAMLAENPPERLEAVDEDALKSHILGLKNEIGSDAKANVREWLCRSDADHRDKLLACGALIVAELRMQVLKETEFTCSAGVAHNKMLAKLASAMNKPAQQTVVPFSSVKGLLESLPVKKMKQLGGKLGTSLQNELGVNTIGDLLKFSEDKLQELYGVNTG</sequence>
<accession>A0ABQ8HZC7</accession>
<keyword evidence="5" id="KW-0234">DNA repair</keyword>
<organism evidence="8 9">
    <name type="scientific">Xanthoceras sorbifolium</name>
    <dbReference type="NCBI Taxonomy" id="99658"/>
    <lineage>
        <taxon>Eukaryota</taxon>
        <taxon>Viridiplantae</taxon>
        <taxon>Streptophyta</taxon>
        <taxon>Embryophyta</taxon>
        <taxon>Tracheophyta</taxon>
        <taxon>Spermatophyta</taxon>
        <taxon>Magnoliopsida</taxon>
        <taxon>eudicotyledons</taxon>
        <taxon>Gunneridae</taxon>
        <taxon>Pentapetalae</taxon>
        <taxon>rosids</taxon>
        <taxon>malvids</taxon>
        <taxon>Sapindales</taxon>
        <taxon>Sapindaceae</taxon>
        <taxon>Xanthoceroideae</taxon>
        <taxon>Xanthoceras</taxon>
    </lineage>
</organism>
<name>A0ABQ8HZC7_9ROSI</name>
<evidence type="ECO:0000313" key="8">
    <source>
        <dbReference type="EMBL" id="KAH7569700.1"/>
    </source>
</evidence>
<dbReference type="SUPFAM" id="SSF56672">
    <property type="entry name" value="DNA/RNA polymerases"/>
    <property type="match status" value="1"/>
</dbReference>
<keyword evidence="6" id="KW-0539">Nucleus</keyword>
<dbReference type="Gene3D" id="1.10.150.20">
    <property type="entry name" value="5' to 3' exonuclease, C-terminal subdomain"/>
    <property type="match status" value="1"/>
</dbReference>
<evidence type="ECO:0000313" key="9">
    <source>
        <dbReference type="Proteomes" id="UP000827721"/>
    </source>
</evidence>
<dbReference type="PANTHER" id="PTHR45873">
    <property type="entry name" value="DNA POLYMERASE ETA"/>
    <property type="match status" value="1"/>
</dbReference>
<dbReference type="Proteomes" id="UP000827721">
    <property type="component" value="Unassembled WGS sequence"/>
</dbReference>
<evidence type="ECO:0000256" key="5">
    <source>
        <dbReference type="ARBA" id="ARBA00023204"/>
    </source>
</evidence>
<feature type="domain" description="UmuC" evidence="7">
    <location>
        <begin position="14"/>
        <end position="254"/>
    </location>
</feature>
<dbReference type="InterPro" id="IPR052230">
    <property type="entry name" value="DNA_polymerase_eta"/>
</dbReference>
<comment type="caution">
    <text evidence="8">The sequence shown here is derived from an EMBL/GenBank/DDBJ whole genome shotgun (WGS) entry which is preliminary data.</text>
</comment>
<dbReference type="PROSITE" id="PS50173">
    <property type="entry name" value="UMUC"/>
    <property type="match status" value="1"/>
</dbReference>
<keyword evidence="9" id="KW-1185">Reference proteome</keyword>
<keyword evidence="4" id="KW-0227">DNA damage</keyword>
<dbReference type="Gene3D" id="3.40.1170.60">
    <property type="match status" value="1"/>
</dbReference>